<feature type="transmembrane region" description="Helical" evidence="6">
    <location>
        <begin position="38"/>
        <end position="57"/>
    </location>
</feature>
<dbReference type="AlphaFoldDB" id="A0A3T1D001"/>
<name>A0A3T1D001_9BACL</name>
<keyword evidence="2" id="KW-1003">Cell membrane</keyword>
<dbReference type="InterPro" id="IPR004869">
    <property type="entry name" value="MMPL_dom"/>
</dbReference>
<feature type="domain" description="SSD" evidence="7">
    <location>
        <begin position="617"/>
        <end position="759"/>
    </location>
</feature>
<evidence type="ECO:0000313" key="9">
    <source>
        <dbReference type="Proteomes" id="UP000289856"/>
    </source>
</evidence>
<dbReference type="EMBL" id="AP019400">
    <property type="protein sequence ID" value="BBI31414.1"/>
    <property type="molecule type" value="Genomic_DNA"/>
</dbReference>
<evidence type="ECO:0000256" key="5">
    <source>
        <dbReference type="ARBA" id="ARBA00023136"/>
    </source>
</evidence>
<dbReference type="Gene3D" id="1.20.1640.10">
    <property type="entry name" value="Multidrug efflux transporter AcrB transmembrane domain"/>
    <property type="match status" value="2"/>
</dbReference>
<evidence type="ECO:0000256" key="4">
    <source>
        <dbReference type="ARBA" id="ARBA00022989"/>
    </source>
</evidence>
<evidence type="ECO:0000256" key="3">
    <source>
        <dbReference type="ARBA" id="ARBA00022692"/>
    </source>
</evidence>
<dbReference type="PANTHER" id="PTHR33406:SF13">
    <property type="entry name" value="MEMBRANE PROTEIN YDFJ"/>
    <property type="match status" value="1"/>
</dbReference>
<sequence>MLLFISNCLNGQTRKEKEKDGGEMHALLQGWGKALYKVRWVIVVAWIVVALLGGYAFGKLTPLLSGGGWEVPNSQSLTAGKLLASEFEGRSESSMTLVLRDPEHAVGSSEYNDKLKQIVDRLETEEGVSGVFSVLTASKGIGSGLVGKDPNLSIAFVNMDMKLDFVINKAPDYQKRVVDQAKSLGVEAYLVGGAAFWGESSVQSQQGLAKAELIVFPLIIIILLLVFRSIVATVIPLIVTIASVLAAMGIVYLVALQVDLSVFVTNSAMMLGLGVGIDYSLFMVSRFKNELIANGNNKQDAIVKTLGTAGHTVFFSGITVIAALSALFIVPLAAIKAIAFGGIVVVFVAGLASLTLLPAVLVILGARINKGSIPFLRPRQSTKVSGWKRWTKAIMRRPVLFLVLTVIALGALASPALDMKLDSPDIRMLPADTSVRTGFKLMEKSFGVGASNQVSIVLHNDGKDLSTPDSLTKINELQAELGKQAHVAGVTSVSSFFPGMDTSIVSGLLGAGGSALPADVSLMANRYVSRDRHTVLLEVALDQYGSSDIGRDVVKHLRDTMLPGFDLPEGTSFSIGGETMAGMDASKAINDSLLPALSIMLVLIFIILVFSFKSILLPLKAIILNLLSVAATYGILVFVFALGHGSEIFNVEANGYIIHFVPVLLLALLFGLSTDYEVFLVSRIKEEYDLSGEHEESIAEGMEKTGPLITGAAILMVAVFSGFAFSGVLPIQMLGFGMAVAIAIDSTIVRMLLVPVTMKLLGRLSWWFPGRSNKPDSSKPNETN</sequence>
<evidence type="ECO:0000313" key="8">
    <source>
        <dbReference type="EMBL" id="BBI31414.1"/>
    </source>
</evidence>
<feature type="transmembrane region" description="Helical" evidence="6">
    <location>
        <begin position="593"/>
        <end position="610"/>
    </location>
</feature>
<keyword evidence="5 6" id="KW-0472">Membrane</keyword>
<evidence type="ECO:0000256" key="2">
    <source>
        <dbReference type="ARBA" id="ARBA00022475"/>
    </source>
</evidence>
<dbReference type="PROSITE" id="PS50156">
    <property type="entry name" value="SSD"/>
    <property type="match status" value="2"/>
</dbReference>
<dbReference type="Pfam" id="PF03176">
    <property type="entry name" value="MMPL"/>
    <property type="match status" value="2"/>
</dbReference>
<feature type="transmembrane region" description="Helical" evidence="6">
    <location>
        <begin position="622"/>
        <end position="644"/>
    </location>
</feature>
<dbReference type="Proteomes" id="UP000289856">
    <property type="component" value="Chromosome"/>
</dbReference>
<feature type="transmembrane region" description="Helical" evidence="6">
    <location>
        <begin position="656"/>
        <end position="676"/>
    </location>
</feature>
<evidence type="ECO:0000256" key="1">
    <source>
        <dbReference type="ARBA" id="ARBA00004651"/>
    </source>
</evidence>
<proteinExistence type="predicted"/>
<dbReference type="GO" id="GO:0005886">
    <property type="term" value="C:plasma membrane"/>
    <property type="evidence" value="ECO:0007669"/>
    <property type="project" value="UniProtKB-SubCell"/>
</dbReference>
<keyword evidence="4 6" id="KW-1133">Transmembrane helix</keyword>
<dbReference type="SUPFAM" id="SSF82866">
    <property type="entry name" value="Multidrug efflux transporter AcrB transmembrane domain"/>
    <property type="match status" value="2"/>
</dbReference>
<accession>A0A3T1D001</accession>
<protein>
    <submittedName>
        <fullName evidence="8">Membrane protein</fullName>
    </submittedName>
</protein>
<keyword evidence="3 6" id="KW-0812">Transmembrane</keyword>
<dbReference type="InterPro" id="IPR000731">
    <property type="entry name" value="SSD"/>
</dbReference>
<feature type="transmembrane region" description="Helical" evidence="6">
    <location>
        <begin position="708"/>
        <end position="728"/>
    </location>
</feature>
<organism evidence="8 9">
    <name type="scientific">Cohnella abietis</name>
    <dbReference type="NCBI Taxonomy" id="2507935"/>
    <lineage>
        <taxon>Bacteria</taxon>
        <taxon>Bacillati</taxon>
        <taxon>Bacillota</taxon>
        <taxon>Bacilli</taxon>
        <taxon>Bacillales</taxon>
        <taxon>Paenibacillaceae</taxon>
        <taxon>Cohnella</taxon>
    </lineage>
</organism>
<comment type="subcellular location">
    <subcellularLocation>
        <location evidence="1">Cell membrane</location>
        <topology evidence="1">Multi-pass membrane protein</topology>
    </subcellularLocation>
</comment>
<feature type="transmembrane region" description="Helical" evidence="6">
    <location>
        <begin position="399"/>
        <end position="417"/>
    </location>
</feature>
<evidence type="ECO:0000259" key="7">
    <source>
        <dbReference type="PROSITE" id="PS50156"/>
    </source>
</evidence>
<feature type="domain" description="SSD" evidence="7">
    <location>
        <begin position="237"/>
        <end position="363"/>
    </location>
</feature>
<reference evidence="8 9" key="1">
    <citation type="submission" date="2019-01" db="EMBL/GenBank/DDBJ databases">
        <title>Complete genome sequence of Cohnella hallensis HS21 isolated from Korean fir (Abies koreana) rhizospheric soil.</title>
        <authorList>
            <person name="Jiang L."/>
            <person name="Kang S.W."/>
            <person name="Kim S."/>
            <person name="Jung J."/>
            <person name="Kim C.Y."/>
            <person name="Kim D.H."/>
            <person name="Kim S.W."/>
            <person name="Lee J."/>
        </authorList>
    </citation>
    <scope>NUCLEOTIDE SEQUENCE [LARGE SCALE GENOMIC DNA]</scope>
    <source>
        <strain evidence="8 9">HS21</strain>
    </source>
</reference>
<dbReference type="InterPro" id="IPR050545">
    <property type="entry name" value="Mycobact_MmpL"/>
</dbReference>
<gene>
    <name evidence="8" type="ORF">KCTCHS21_08130</name>
</gene>
<keyword evidence="9" id="KW-1185">Reference proteome</keyword>
<feature type="transmembrane region" description="Helical" evidence="6">
    <location>
        <begin position="207"/>
        <end position="227"/>
    </location>
</feature>
<feature type="transmembrane region" description="Helical" evidence="6">
    <location>
        <begin position="313"/>
        <end position="334"/>
    </location>
</feature>
<dbReference type="PANTHER" id="PTHR33406">
    <property type="entry name" value="MEMBRANE PROTEIN MJ1562-RELATED"/>
    <property type="match status" value="1"/>
</dbReference>
<feature type="transmembrane region" description="Helical" evidence="6">
    <location>
        <begin position="340"/>
        <end position="364"/>
    </location>
</feature>
<evidence type="ECO:0000256" key="6">
    <source>
        <dbReference type="SAM" id="Phobius"/>
    </source>
</evidence>
<feature type="transmembrane region" description="Helical" evidence="6">
    <location>
        <begin position="234"/>
        <end position="254"/>
    </location>
</feature>
<dbReference type="KEGG" id="cohn:KCTCHS21_08130"/>
<feature type="transmembrane region" description="Helical" evidence="6">
    <location>
        <begin position="260"/>
        <end position="282"/>
    </location>
</feature>
<feature type="transmembrane region" description="Helical" evidence="6">
    <location>
        <begin position="734"/>
        <end position="753"/>
    </location>
</feature>